<protein>
    <submittedName>
        <fullName evidence="1">Uncharacterized protein</fullName>
    </submittedName>
</protein>
<proteinExistence type="predicted"/>
<name>A0A8S3Z0M9_9EUPU</name>
<dbReference type="EMBL" id="CAJHNH020001013">
    <property type="protein sequence ID" value="CAG5121050.1"/>
    <property type="molecule type" value="Genomic_DNA"/>
</dbReference>
<feature type="non-terminal residue" evidence="1">
    <location>
        <position position="1"/>
    </location>
</feature>
<comment type="caution">
    <text evidence="1">The sequence shown here is derived from an EMBL/GenBank/DDBJ whole genome shotgun (WGS) entry which is preliminary data.</text>
</comment>
<dbReference type="AlphaFoldDB" id="A0A8S3Z0M9"/>
<keyword evidence="2" id="KW-1185">Reference proteome</keyword>
<evidence type="ECO:0000313" key="2">
    <source>
        <dbReference type="Proteomes" id="UP000678393"/>
    </source>
</evidence>
<sequence length="83" mass="9483">MCPVKGQCFKIRFDQLLIQCIFPVLSSKAISIGQLGLRSLYFLNLFRVLLGGFQDYTVYPVPQSYSIPPLYLADIKHYNSTSF</sequence>
<dbReference type="Proteomes" id="UP000678393">
    <property type="component" value="Unassembled WGS sequence"/>
</dbReference>
<accession>A0A8S3Z0M9</accession>
<reference evidence="1" key="1">
    <citation type="submission" date="2021-04" db="EMBL/GenBank/DDBJ databases">
        <authorList>
            <consortium name="Molecular Ecology Group"/>
        </authorList>
    </citation>
    <scope>NUCLEOTIDE SEQUENCE</scope>
</reference>
<evidence type="ECO:0000313" key="1">
    <source>
        <dbReference type="EMBL" id="CAG5121050.1"/>
    </source>
</evidence>
<gene>
    <name evidence="1" type="ORF">CUNI_LOCUS6608</name>
</gene>
<organism evidence="1 2">
    <name type="scientific">Candidula unifasciata</name>
    <dbReference type="NCBI Taxonomy" id="100452"/>
    <lineage>
        <taxon>Eukaryota</taxon>
        <taxon>Metazoa</taxon>
        <taxon>Spiralia</taxon>
        <taxon>Lophotrochozoa</taxon>
        <taxon>Mollusca</taxon>
        <taxon>Gastropoda</taxon>
        <taxon>Heterobranchia</taxon>
        <taxon>Euthyneura</taxon>
        <taxon>Panpulmonata</taxon>
        <taxon>Eupulmonata</taxon>
        <taxon>Stylommatophora</taxon>
        <taxon>Helicina</taxon>
        <taxon>Helicoidea</taxon>
        <taxon>Geomitridae</taxon>
        <taxon>Candidula</taxon>
    </lineage>
</organism>